<dbReference type="SUPFAM" id="SSF53474">
    <property type="entry name" value="alpha/beta-Hydrolases"/>
    <property type="match status" value="1"/>
</dbReference>
<reference evidence="2 3" key="1">
    <citation type="submission" date="2019-10" db="EMBL/GenBank/DDBJ databases">
        <title>Corynebacterium sp novel species isolated from the respiratory tract of Marmot.</title>
        <authorList>
            <person name="Zhang G."/>
        </authorList>
    </citation>
    <scope>NUCLEOTIDE SEQUENCE [LARGE SCALE GENOMIC DNA]</scope>
    <source>
        <strain evidence="2 3">336</strain>
    </source>
</reference>
<dbReference type="PANTHER" id="PTHR48098:SF1">
    <property type="entry name" value="DIACYLGLYCEROL ACYLTRANSFERASE_MYCOLYLTRANSFERASE AG85A"/>
    <property type="match status" value="1"/>
</dbReference>
<proteinExistence type="predicted"/>
<comment type="caution">
    <text evidence="2">The sequence shown here is derived from an EMBL/GenBank/DDBJ whole genome shotgun (WGS) entry which is preliminary data.</text>
</comment>
<dbReference type="Proteomes" id="UP000436181">
    <property type="component" value="Unassembled WGS sequence"/>
</dbReference>
<evidence type="ECO:0000256" key="1">
    <source>
        <dbReference type="SAM" id="SignalP"/>
    </source>
</evidence>
<name>A0ABQ6VI38_9CORY</name>
<dbReference type="Gene3D" id="3.40.50.1820">
    <property type="entry name" value="alpha/beta hydrolase"/>
    <property type="match status" value="1"/>
</dbReference>
<feature type="signal peptide" evidence="1">
    <location>
        <begin position="1"/>
        <end position="37"/>
    </location>
</feature>
<dbReference type="InterPro" id="IPR029058">
    <property type="entry name" value="AB_hydrolase_fold"/>
</dbReference>
<feature type="chain" id="PRO_5047285138" evidence="1">
    <location>
        <begin position="38"/>
        <end position="337"/>
    </location>
</feature>
<dbReference type="InterPro" id="IPR050583">
    <property type="entry name" value="Mycobacterial_A85_antigen"/>
</dbReference>
<accession>A0ABQ6VI38</accession>
<sequence length="337" mass="36549">MEWRHVLNSLSKRVLAALVAIATALGVAAVATPGASADNRGWLRPGCTWSDYKYFVQNCWVHSPAMDQMIQVQIKPASRGGDAGLYLLDGLRARDDWNAWTYLGNAPKHFVDDNITLVMPVGGASQFYTDWSGPWMGNNGPARPRWETFLTRELPGYLQQNFGVSPSNNAIAGISMGATAALNLAAHHRNQFKQASSLSGYLNPTWPGMYSAIGVAMVDASGPGAQVWNMWGSPVDPRRFQNDPLLQAGAFRGMPLYLSAASGLTTNENVLEDPYGVSVGVGLEWMSRTSTAKFELAARVAGADVQVSYPAFGIHAWPYWDRELGNARGQILRATGA</sequence>
<evidence type="ECO:0000313" key="2">
    <source>
        <dbReference type="EMBL" id="KAB3522801.1"/>
    </source>
</evidence>
<evidence type="ECO:0000313" key="3">
    <source>
        <dbReference type="Proteomes" id="UP000436181"/>
    </source>
</evidence>
<keyword evidence="1" id="KW-0732">Signal</keyword>
<dbReference type="PANTHER" id="PTHR48098">
    <property type="entry name" value="ENTEROCHELIN ESTERASE-RELATED"/>
    <property type="match status" value="1"/>
</dbReference>
<dbReference type="Pfam" id="PF00756">
    <property type="entry name" value="Esterase"/>
    <property type="match status" value="1"/>
</dbReference>
<keyword evidence="3" id="KW-1185">Reference proteome</keyword>
<organism evidence="2 3">
    <name type="scientific">Corynebacterium zhongnanshanii</name>
    <dbReference type="NCBI Taxonomy" id="2768834"/>
    <lineage>
        <taxon>Bacteria</taxon>
        <taxon>Bacillati</taxon>
        <taxon>Actinomycetota</taxon>
        <taxon>Actinomycetes</taxon>
        <taxon>Mycobacteriales</taxon>
        <taxon>Corynebacteriaceae</taxon>
        <taxon>Corynebacterium</taxon>
    </lineage>
</organism>
<dbReference type="EMBL" id="WBZJ01000001">
    <property type="protein sequence ID" value="KAB3522801.1"/>
    <property type="molecule type" value="Genomic_DNA"/>
</dbReference>
<protein>
    <submittedName>
        <fullName evidence="2">Esterase family protein</fullName>
    </submittedName>
</protein>
<dbReference type="InterPro" id="IPR000801">
    <property type="entry name" value="Esterase-like"/>
</dbReference>
<gene>
    <name evidence="2" type="ORF">F8377_01110</name>
</gene>